<dbReference type="AlphaFoldDB" id="V5WJX2"/>
<keyword evidence="3" id="KW-0456">Lyase</keyword>
<dbReference type="eggNOG" id="COG2352">
    <property type="taxonomic scope" value="Bacteria"/>
</dbReference>
<gene>
    <name evidence="3" type="ORF">L21SP2_2608</name>
</gene>
<dbReference type="Proteomes" id="UP000018680">
    <property type="component" value="Chromosome"/>
</dbReference>
<dbReference type="RefSeq" id="WP_024268861.1">
    <property type="nucleotide sequence ID" value="NC_023035.1"/>
</dbReference>
<sequence length="919" mass="105005">MNTLSAFQEHVGMKYQIYNGLFLNLPFPDVKSSGILLPVFTSYCHDALEEGTPPIELVEEFFSQRVGTDSFRDLKNDLFRFLRLAERQVVLFDAMEDSAFTRIVDTQGPGSIKDTLNRVERSEIVDDYQKLLDEYRVRIVLTAHPTQFYTDQVLSILVDLVDSLQKNDIQEINNLLLQMGNTRFKKQKKPTPLDEAQSLMWTLENVMYSVIPKLHAHLVEDICPDEDAALNLPSIIELGFWPGGDRDGNPFVNHEITTEVGQMLRRKVLGSYLEDARDLTRRLTFDGVLERIQGVVDKLDSTLNPVGRYLNVQKLYEAKQVDGKVFHVEVSDEGYNSAEELLEELFEIRSLVIREHNGLFVQLLNRFIYKIQCFGFHFASLDIRQDSAVHTSLCADILEGVDAKRWGKLKELEGKVLDGKSYEDLSDQKRVEALLLSAEALSKLEHQSRQQLLEEILDSRSDAISRDCLQSFKAIHEIQSRNGEKGAHRYVISHTERSSHVLEVWFLSLLSGFDPDILPLDIVPLFETVEDLHNAPGIMNRLYEIPEYSRHLKNRDRHQHIMLGFSDGTKDGGYVTANWEIYKAKEILTQTTGDHGFRVLFFDGRGGPPARGGGNTHKFYRGLGSKIDSKTIQLTIQGQTISSSYGTEDIAAHNLGQLVSAGLENNLFPSDSMYLNEEERDLIERLSERANAHYMALRNHPKFLPYLEHMTPLSYYGRTNIGSRPSKRSKSGPLNLDSLRAIPFVGAWSQMKQNIPGYYGLGTALEELIKQGEQEKLQKLYHNSLFFRTLMENSMQSLSKSYFPLTSYLNDDPEYGEFWNILKSEAELSTKNLFAITGQNSLLDTDQVIRESIRMRERLILPVIVIQQYALQKIRQLQEEAGVETRRFVESDREKQKDVLEKLIIKSLMASINASRNSV</sequence>
<proteinExistence type="predicted"/>
<organism evidence="3 4">
    <name type="scientific">Salinispira pacifica</name>
    <dbReference type="NCBI Taxonomy" id="1307761"/>
    <lineage>
        <taxon>Bacteria</taxon>
        <taxon>Pseudomonadati</taxon>
        <taxon>Spirochaetota</taxon>
        <taxon>Spirochaetia</taxon>
        <taxon>Spirochaetales</taxon>
        <taxon>Spirochaetaceae</taxon>
        <taxon>Salinispira</taxon>
    </lineage>
</organism>
<dbReference type="HOGENOM" id="CLU_006557_2_0_12"/>
<evidence type="ECO:0000313" key="3">
    <source>
        <dbReference type="EMBL" id="AHC15960.1"/>
    </source>
</evidence>
<dbReference type="STRING" id="1307761.L21SP2_2608"/>
<dbReference type="SUPFAM" id="SSF51621">
    <property type="entry name" value="Phosphoenolpyruvate/pyruvate domain"/>
    <property type="match status" value="1"/>
</dbReference>
<dbReference type="GO" id="GO:0008964">
    <property type="term" value="F:phosphoenolpyruvate carboxylase activity"/>
    <property type="evidence" value="ECO:0007669"/>
    <property type="project" value="InterPro"/>
</dbReference>
<dbReference type="EMBL" id="CP006939">
    <property type="protein sequence ID" value="AHC15960.1"/>
    <property type="molecule type" value="Genomic_DNA"/>
</dbReference>
<dbReference type="GO" id="GO:0005829">
    <property type="term" value="C:cytosol"/>
    <property type="evidence" value="ECO:0007669"/>
    <property type="project" value="TreeGrafter"/>
</dbReference>
<protein>
    <recommendedName>
        <fullName evidence="2">Phosphoenolpyruvate carboxylase</fullName>
    </recommendedName>
</protein>
<dbReference type="Pfam" id="PF00311">
    <property type="entry name" value="PEPcase"/>
    <property type="match status" value="1"/>
</dbReference>
<comment type="function">
    <text evidence="1">Forms oxaloacetate, a four-carbon dicarboxylic acid source for the tricarboxylic acid cycle.</text>
</comment>
<accession>V5WJX2</accession>
<dbReference type="PANTHER" id="PTHR30523">
    <property type="entry name" value="PHOSPHOENOLPYRUVATE CARBOXYLASE"/>
    <property type="match status" value="1"/>
</dbReference>
<dbReference type="InterPro" id="IPR015813">
    <property type="entry name" value="Pyrv/PenolPyrv_kinase-like_dom"/>
</dbReference>
<dbReference type="GO" id="GO:0015977">
    <property type="term" value="P:carbon fixation"/>
    <property type="evidence" value="ECO:0007669"/>
    <property type="project" value="InterPro"/>
</dbReference>
<dbReference type="PRINTS" id="PR00150">
    <property type="entry name" value="PEPCARBXLASE"/>
</dbReference>
<evidence type="ECO:0000313" key="4">
    <source>
        <dbReference type="Proteomes" id="UP000018680"/>
    </source>
</evidence>
<dbReference type="PANTHER" id="PTHR30523:SF6">
    <property type="entry name" value="PHOSPHOENOLPYRUVATE CARBOXYLASE"/>
    <property type="match status" value="1"/>
</dbReference>
<dbReference type="PATRIC" id="fig|1307761.3.peg.2598"/>
<keyword evidence="3" id="KW-0670">Pyruvate</keyword>
<dbReference type="GO" id="GO:0006099">
    <property type="term" value="P:tricarboxylic acid cycle"/>
    <property type="evidence" value="ECO:0007669"/>
    <property type="project" value="InterPro"/>
</dbReference>
<name>V5WJX2_9SPIO</name>
<dbReference type="KEGG" id="slr:L21SP2_2608"/>
<keyword evidence="4" id="KW-1185">Reference proteome</keyword>
<dbReference type="InterPro" id="IPR021135">
    <property type="entry name" value="PEP_COase"/>
</dbReference>
<dbReference type="OrthoDB" id="9768133at2"/>
<evidence type="ECO:0000256" key="1">
    <source>
        <dbReference type="ARBA" id="ARBA00003670"/>
    </source>
</evidence>
<reference evidence="3 4" key="1">
    <citation type="journal article" date="2015" name="Stand. Genomic Sci.">
        <title>Complete genome sequence and description of Salinispira pacifica gen. nov., sp. nov., a novel spirochaete isolated form a hypersaline microbial mat.</title>
        <authorList>
            <person name="Ben Hania W."/>
            <person name="Joseph M."/>
            <person name="Schumann P."/>
            <person name="Bunk B."/>
            <person name="Fiebig A."/>
            <person name="Sproer C."/>
            <person name="Klenk H.P."/>
            <person name="Fardeau M.L."/>
            <person name="Spring S."/>
        </authorList>
    </citation>
    <scope>NUCLEOTIDE SEQUENCE [LARGE SCALE GENOMIC DNA]</scope>
    <source>
        <strain evidence="3 4">L21-RPul-D2</strain>
    </source>
</reference>
<evidence type="ECO:0000256" key="2">
    <source>
        <dbReference type="ARBA" id="ARBA00022419"/>
    </source>
</evidence>